<protein>
    <submittedName>
        <fullName evidence="5 6">Uncharacterized protein LOC101854233 isoform X1</fullName>
    </submittedName>
</protein>
<evidence type="ECO:0000256" key="2">
    <source>
        <dbReference type="SAM" id="Phobius"/>
    </source>
</evidence>
<feature type="compositionally biased region" description="Polar residues" evidence="1">
    <location>
        <begin position="386"/>
        <end position="405"/>
    </location>
</feature>
<dbReference type="RefSeq" id="XP_035829850.1">
    <property type="nucleotide sequence ID" value="XM_035973957.1"/>
</dbReference>
<feature type="transmembrane region" description="Helical" evidence="2">
    <location>
        <begin position="328"/>
        <end position="350"/>
    </location>
</feature>
<feature type="compositionally biased region" description="Basic and acidic residues" evidence="1">
    <location>
        <begin position="453"/>
        <end position="462"/>
    </location>
</feature>
<dbReference type="Proteomes" id="UP000694888">
    <property type="component" value="Unplaced"/>
</dbReference>
<name>A0ABM0JEN1_APLCA</name>
<reference evidence="5 6" key="1">
    <citation type="submission" date="2025-05" db="UniProtKB">
        <authorList>
            <consortium name="RefSeq"/>
        </authorList>
    </citation>
    <scope>IDENTIFICATION</scope>
</reference>
<accession>A0ABM0JEN1</accession>
<feature type="chain" id="PRO_5045021074" evidence="3">
    <location>
        <begin position="21"/>
        <end position="473"/>
    </location>
</feature>
<evidence type="ECO:0000313" key="5">
    <source>
        <dbReference type="RefSeq" id="XP_005092000.1"/>
    </source>
</evidence>
<keyword evidence="3" id="KW-0732">Signal</keyword>
<evidence type="ECO:0000313" key="6">
    <source>
        <dbReference type="RefSeq" id="XP_035829850.1"/>
    </source>
</evidence>
<dbReference type="RefSeq" id="XP_005092000.1">
    <property type="nucleotide sequence ID" value="XM_005091943.3"/>
</dbReference>
<keyword evidence="4" id="KW-1185">Reference proteome</keyword>
<dbReference type="GeneID" id="101854233"/>
<sequence length="473" mass="51743">MYPGLFSSLTVAVLLHLCGSIEFITVKPSEKTCSQSINLTHGSSYALYVYTSDCDECDGSAGCPWAPMKECRISFAIPDEIEKALFKICFRKATLKVKNCPAKVIFQEHTPSGTNDLKTVQCPASKYVYSSSGYSSEMCLNHGHSLDVVFSSDNFCSIEGFADVSTKSFGQISLSSSDSCPRGYKYRRDTRGTVFSYHGAKMPVPARFCNGTLWSYSYSRSEDFCYFFRYANFQRGGASLHILDQSGNEHRIYGYYNQPKINSEYCIPVGKGGKASKVDVYIQKACSSTYDCAPHNAQHAFVFGYEFREVEKAEPEAVEEEDDDTVKIIIIVASVLAVFLLCCCCLCCCCSRKDSSDSTNATAAATEQLTTGSPAGESSMPVFVHPTQSISTNGQGQAIYQTTDLSAPPPAWSTLQGPSSPSHFPSASAGPDLNRYPSAPPMEESQPFVDQTSGHEDSEKPPPDYNSLFPDHS</sequence>
<evidence type="ECO:0000313" key="4">
    <source>
        <dbReference type="Proteomes" id="UP000694888"/>
    </source>
</evidence>
<evidence type="ECO:0000313" key="7">
    <source>
        <dbReference type="RefSeq" id="XP_035829851.1"/>
    </source>
</evidence>
<dbReference type="RefSeq" id="XP_035829851.1">
    <property type="nucleotide sequence ID" value="XM_035973958.1"/>
</dbReference>
<feature type="region of interest" description="Disordered" evidence="1">
    <location>
        <begin position="371"/>
        <end position="473"/>
    </location>
</feature>
<keyword evidence="2" id="KW-0812">Transmembrane</keyword>
<feature type="signal peptide" evidence="3">
    <location>
        <begin position="1"/>
        <end position="20"/>
    </location>
</feature>
<evidence type="ECO:0000256" key="3">
    <source>
        <dbReference type="SAM" id="SignalP"/>
    </source>
</evidence>
<gene>
    <name evidence="5 6 7" type="primary">LOC101854233</name>
</gene>
<organism evidence="4 5">
    <name type="scientific">Aplysia californica</name>
    <name type="common">California sea hare</name>
    <dbReference type="NCBI Taxonomy" id="6500"/>
    <lineage>
        <taxon>Eukaryota</taxon>
        <taxon>Metazoa</taxon>
        <taxon>Spiralia</taxon>
        <taxon>Lophotrochozoa</taxon>
        <taxon>Mollusca</taxon>
        <taxon>Gastropoda</taxon>
        <taxon>Heterobranchia</taxon>
        <taxon>Euthyneura</taxon>
        <taxon>Tectipleura</taxon>
        <taxon>Aplysiida</taxon>
        <taxon>Aplysioidea</taxon>
        <taxon>Aplysiidae</taxon>
        <taxon>Aplysia</taxon>
    </lineage>
</organism>
<keyword evidence="2" id="KW-1133">Transmembrane helix</keyword>
<keyword evidence="2" id="KW-0472">Membrane</keyword>
<feature type="compositionally biased region" description="Low complexity" evidence="1">
    <location>
        <begin position="417"/>
        <end position="431"/>
    </location>
</feature>
<proteinExistence type="predicted"/>
<evidence type="ECO:0000256" key="1">
    <source>
        <dbReference type="SAM" id="MobiDB-lite"/>
    </source>
</evidence>